<dbReference type="PANTHER" id="PTHR38764:SF1">
    <property type="entry name" value="ACYL CARRIER PROTEIN PHOSPHODIESTERASE"/>
    <property type="match status" value="1"/>
</dbReference>
<dbReference type="PANTHER" id="PTHR38764">
    <property type="entry name" value="ACYL CARRIER PROTEIN PHOSPHODIESTERASE"/>
    <property type="match status" value="1"/>
</dbReference>
<evidence type="ECO:0000256" key="4">
    <source>
        <dbReference type="ARBA" id="ARBA00023160"/>
    </source>
</evidence>
<evidence type="ECO:0000313" key="6">
    <source>
        <dbReference type="Proteomes" id="UP000326287"/>
    </source>
</evidence>
<dbReference type="OrthoDB" id="8442777at2"/>
<evidence type="ECO:0000256" key="2">
    <source>
        <dbReference type="ARBA" id="ARBA00022801"/>
    </source>
</evidence>
<dbReference type="Pfam" id="PF04336">
    <property type="entry name" value="ACP_PD"/>
    <property type="match status" value="1"/>
</dbReference>
<sequence length="206" mass="23173">MLRPVRTRVGPVNHLAHFHLAWPDDSLIAGGLEGDYLKGPLPQALDPGLRNGVHLHRLIDAYTDSHPTLAALRGEFPPELRRYAGILTDLAFDHFLTQHWLRYTDIELNDFTRLTYRSLEAHTAALSPGAQRMVQRMVRYDILGAYGDWEAVPASARRVGERFRRGNPLTATDSTLAAIRPQMEAAFLDFYPELLAYADEQKASLG</sequence>
<keyword evidence="4" id="KW-0275">Fatty acid biosynthesis</keyword>
<dbReference type="Proteomes" id="UP000326287">
    <property type="component" value="Chromosome"/>
</dbReference>
<dbReference type="AlphaFoldDB" id="A0A5P9NNA5"/>
<protein>
    <submittedName>
        <fullName evidence="5">DUF479 domain-containing protein</fullName>
    </submittedName>
</protein>
<proteinExistence type="predicted"/>
<dbReference type="InterPro" id="IPR007431">
    <property type="entry name" value="ACP_PD"/>
</dbReference>
<dbReference type="GO" id="GO:0008770">
    <property type="term" value="F:[acyl-carrier-protein] phosphodiesterase activity"/>
    <property type="evidence" value="ECO:0007669"/>
    <property type="project" value="InterPro"/>
</dbReference>
<gene>
    <name evidence="5" type="ORF">EY643_15695</name>
</gene>
<name>A0A5P9NNA5_9GAMM</name>
<accession>A0A5P9NNA5</accession>
<dbReference type="EMBL" id="CP036422">
    <property type="protein sequence ID" value="QFU76976.1"/>
    <property type="molecule type" value="Genomic_DNA"/>
</dbReference>
<evidence type="ECO:0000256" key="1">
    <source>
        <dbReference type="ARBA" id="ARBA00022516"/>
    </source>
</evidence>
<dbReference type="GO" id="GO:0006633">
    <property type="term" value="P:fatty acid biosynthetic process"/>
    <property type="evidence" value="ECO:0007669"/>
    <property type="project" value="UniProtKB-KW"/>
</dbReference>
<organism evidence="5 6">
    <name type="scientific">Halioglobus maricola</name>
    <dbReference type="NCBI Taxonomy" id="2601894"/>
    <lineage>
        <taxon>Bacteria</taxon>
        <taxon>Pseudomonadati</taxon>
        <taxon>Pseudomonadota</taxon>
        <taxon>Gammaproteobacteria</taxon>
        <taxon>Cellvibrionales</taxon>
        <taxon>Halieaceae</taxon>
        <taxon>Halioglobus</taxon>
    </lineage>
</organism>
<evidence type="ECO:0000313" key="5">
    <source>
        <dbReference type="EMBL" id="QFU76976.1"/>
    </source>
</evidence>
<keyword evidence="1" id="KW-0444">Lipid biosynthesis</keyword>
<keyword evidence="6" id="KW-1185">Reference proteome</keyword>
<keyword evidence="2" id="KW-0378">Hydrolase</keyword>
<dbReference type="KEGG" id="halc:EY643_15695"/>
<keyword evidence="3" id="KW-0443">Lipid metabolism</keyword>
<reference evidence="5 6" key="1">
    <citation type="submission" date="2019-02" db="EMBL/GenBank/DDBJ databases">
        <authorList>
            <person name="Li S.-H."/>
        </authorList>
    </citation>
    <scope>NUCLEOTIDE SEQUENCE [LARGE SCALE GENOMIC DNA]</scope>
    <source>
        <strain evidence="5 6">IMCC14385</strain>
    </source>
</reference>
<evidence type="ECO:0000256" key="3">
    <source>
        <dbReference type="ARBA" id="ARBA00023098"/>
    </source>
</evidence>
<keyword evidence="4" id="KW-0276">Fatty acid metabolism</keyword>